<gene>
    <name evidence="2" type="ORF">AMECASPLE_028051</name>
</gene>
<organism evidence="2 3">
    <name type="scientific">Ameca splendens</name>
    <dbReference type="NCBI Taxonomy" id="208324"/>
    <lineage>
        <taxon>Eukaryota</taxon>
        <taxon>Metazoa</taxon>
        <taxon>Chordata</taxon>
        <taxon>Craniata</taxon>
        <taxon>Vertebrata</taxon>
        <taxon>Euteleostomi</taxon>
        <taxon>Actinopterygii</taxon>
        <taxon>Neopterygii</taxon>
        <taxon>Teleostei</taxon>
        <taxon>Neoteleostei</taxon>
        <taxon>Acanthomorphata</taxon>
        <taxon>Ovalentaria</taxon>
        <taxon>Atherinomorphae</taxon>
        <taxon>Cyprinodontiformes</taxon>
        <taxon>Goodeidae</taxon>
        <taxon>Ameca</taxon>
    </lineage>
</organism>
<keyword evidence="3" id="KW-1185">Reference proteome</keyword>
<dbReference type="Pfam" id="PF20886">
    <property type="entry name" value="PWP3A-B_C"/>
    <property type="match status" value="1"/>
</dbReference>
<evidence type="ECO:0000259" key="1">
    <source>
        <dbReference type="Pfam" id="PF20886"/>
    </source>
</evidence>
<dbReference type="InterPro" id="IPR048795">
    <property type="entry name" value="PWP3A_3B_4_C"/>
</dbReference>
<sequence>MIKDKAAETVQARRESNEELVKYIVEQKGEEETLKDILSGKAMTHFHFEEKCVPIIFDDDKQLDKMMKYLSDLLDSYKNMSAEVRNMISSDRIKYMLNVMLSEASINALENTKALTRVEAVEQLQHGQLEE</sequence>
<reference evidence="2 3" key="1">
    <citation type="submission" date="2021-06" db="EMBL/GenBank/DDBJ databases">
        <authorList>
            <person name="Palmer J.M."/>
        </authorList>
    </citation>
    <scope>NUCLEOTIDE SEQUENCE [LARGE SCALE GENOMIC DNA]</scope>
    <source>
        <strain evidence="2 3">AS_MEX2019</strain>
        <tissue evidence="2">Muscle</tissue>
    </source>
</reference>
<dbReference type="EMBL" id="JAHRIP010012447">
    <property type="protein sequence ID" value="MEQ2285064.1"/>
    <property type="molecule type" value="Genomic_DNA"/>
</dbReference>
<proteinExistence type="predicted"/>
<dbReference type="Proteomes" id="UP001469553">
    <property type="component" value="Unassembled WGS sequence"/>
</dbReference>
<comment type="caution">
    <text evidence="2">The sequence shown here is derived from an EMBL/GenBank/DDBJ whole genome shotgun (WGS) entry which is preliminary data.</text>
</comment>
<accession>A0ABV0XUF0</accession>
<dbReference type="PANTHER" id="PTHR31333:SF6">
    <property type="entry name" value="MUM1 LIKE 1"/>
    <property type="match status" value="1"/>
</dbReference>
<dbReference type="InterPro" id="IPR040263">
    <property type="entry name" value="PWP3A_3B_4"/>
</dbReference>
<name>A0ABV0XUF0_9TELE</name>
<dbReference type="PANTHER" id="PTHR31333">
    <property type="entry name" value="PWWP DOMAIN-CONTAINING DNA REPAIR FACTOR 3 FAMILY MEMBER"/>
    <property type="match status" value="1"/>
</dbReference>
<evidence type="ECO:0000313" key="3">
    <source>
        <dbReference type="Proteomes" id="UP001469553"/>
    </source>
</evidence>
<evidence type="ECO:0000313" key="2">
    <source>
        <dbReference type="EMBL" id="MEQ2285064.1"/>
    </source>
</evidence>
<feature type="domain" description="PWWP" evidence="1">
    <location>
        <begin position="11"/>
        <end position="128"/>
    </location>
</feature>
<feature type="non-terminal residue" evidence="2">
    <location>
        <position position="131"/>
    </location>
</feature>
<protein>
    <recommendedName>
        <fullName evidence="1">PWWP domain-containing protein</fullName>
    </recommendedName>
</protein>